<protein>
    <submittedName>
        <fullName evidence="2">Uncharacterized protein</fullName>
    </submittedName>
</protein>
<evidence type="ECO:0000256" key="1">
    <source>
        <dbReference type="SAM" id="MobiDB-lite"/>
    </source>
</evidence>
<name>A0A4S3JA42_9EURO</name>
<comment type="caution">
    <text evidence="2">The sequence shown here is derived from an EMBL/GenBank/DDBJ whole genome shotgun (WGS) entry which is preliminary data.</text>
</comment>
<dbReference type="Proteomes" id="UP000308092">
    <property type="component" value="Unassembled WGS sequence"/>
</dbReference>
<proteinExistence type="predicted"/>
<evidence type="ECO:0000313" key="3">
    <source>
        <dbReference type="Proteomes" id="UP000308092"/>
    </source>
</evidence>
<dbReference type="EMBL" id="SOSA01000445">
    <property type="protein sequence ID" value="THC91127.1"/>
    <property type="molecule type" value="Genomic_DNA"/>
</dbReference>
<keyword evidence="3" id="KW-1185">Reference proteome</keyword>
<accession>A0A4S3JA42</accession>
<organism evidence="2 3">
    <name type="scientific">Aspergillus tanneri</name>
    <dbReference type="NCBI Taxonomy" id="1220188"/>
    <lineage>
        <taxon>Eukaryota</taxon>
        <taxon>Fungi</taxon>
        <taxon>Dikarya</taxon>
        <taxon>Ascomycota</taxon>
        <taxon>Pezizomycotina</taxon>
        <taxon>Eurotiomycetes</taxon>
        <taxon>Eurotiomycetidae</taxon>
        <taxon>Eurotiales</taxon>
        <taxon>Aspergillaceae</taxon>
        <taxon>Aspergillus</taxon>
        <taxon>Aspergillus subgen. Circumdati</taxon>
    </lineage>
</organism>
<gene>
    <name evidence="2" type="ORF">EYZ11_009417</name>
</gene>
<dbReference type="VEuPathDB" id="FungiDB:EYZ11_009417"/>
<evidence type="ECO:0000313" key="2">
    <source>
        <dbReference type="EMBL" id="THC91127.1"/>
    </source>
</evidence>
<dbReference type="AlphaFoldDB" id="A0A4S3JA42"/>
<reference evidence="2 3" key="1">
    <citation type="submission" date="2019-03" db="EMBL/GenBank/DDBJ databases">
        <title>The genome sequence of a newly discovered highly antifungal drug resistant Aspergillus species, Aspergillus tanneri NIH 1004.</title>
        <authorList>
            <person name="Mounaud S."/>
            <person name="Singh I."/>
            <person name="Joardar V."/>
            <person name="Pakala S."/>
            <person name="Pakala S."/>
            <person name="Venepally P."/>
            <person name="Hoover J."/>
            <person name="Nierman W."/>
            <person name="Chung J."/>
            <person name="Losada L."/>
        </authorList>
    </citation>
    <scope>NUCLEOTIDE SEQUENCE [LARGE SCALE GENOMIC DNA]</scope>
    <source>
        <strain evidence="2 3">NIH1004</strain>
    </source>
</reference>
<feature type="region of interest" description="Disordered" evidence="1">
    <location>
        <begin position="1"/>
        <end position="22"/>
    </location>
</feature>
<sequence length="63" mass="7169">MFKEDEKGSLHQAYAPDDEDVGFSGELDIRVEVNMHRHVAGTNDGFDFSMIDTDFGTEKFRRG</sequence>